<dbReference type="PANTHER" id="PTHR43364:SF4">
    <property type="entry name" value="NAD(P)-LINKED OXIDOREDUCTASE SUPERFAMILY PROTEIN"/>
    <property type="match status" value="1"/>
</dbReference>
<organism evidence="3 4">
    <name type="scientific">Novispirillum itersonii</name>
    <name type="common">Aquaspirillum itersonii</name>
    <dbReference type="NCBI Taxonomy" id="189"/>
    <lineage>
        <taxon>Bacteria</taxon>
        <taxon>Pseudomonadati</taxon>
        <taxon>Pseudomonadota</taxon>
        <taxon>Alphaproteobacteria</taxon>
        <taxon>Rhodospirillales</taxon>
        <taxon>Novispirillaceae</taxon>
        <taxon>Novispirillum</taxon>
    </lineage>
</organism>
<accession>A0A7X0DNG7</accession>
<dbReference type="CDD" id="cd19094">
    <property type="entry name" value="AKR_Tas-like"/>
    <property type="match status" value="1"/>
</dbReference>
<gene>
    <name evidence="3" type="ORF">FHS48_003411</name>
</gene>
<dbReference type="RefSeq" id="WP_184265200.1">
    <property type="nucleotide sequence ID" value="NZ_JACIIX010000015.1"/>
</dbReference>
<dbReference type="Pfam" id="PF00248">
    <property type="entry name" value="Aldo_ket_red"/>
    <property type="match status" value="1"/>
</dbReference>
<dbReference type="Gene3D" id="3.20.20.100">
    <property type="entry name" value="NADP-dependent oxidoreductase domain"/>
    <property type="match status" value="1"/>
</dbReference>
<dbReference type="PRINTS" id="PR00069">
    <property type="entry name" value="ALDKETRDTASE"/>
</dbReference>
<keyword evidence="4" id="KW-1185">Reference proteome</keyword>
<dbReference type="PANTHER" id="PTHR43364">
    <property type="entry name" value="NADH-SPECIFIC METHYLGLYOXAL REDUCTASE-RELATED"/>
    <property type="match status" value="1"/>
</dbReference>
<sequence>MEYRPLGRSGLKVSAISMGTMTFGEQNTETESFALLDIARDHGINFLDAAELYPISPRPETQGRTEEIVGNWVKARGNRSDTIIATKVVAYSPPMPWFRGPDHRLDRVNIEAALDASLKRLQTDYIDLYYLHWPDRQTNFFGRLGYEHHPEQDQTPLEESLAVLADAVKAGKIRHIAVSNETPWGIHRCLLAAETAGVPRIACIQNPYSLLNRSFEVGLAELAIREEVPLTAYSPLGGGVLTGKYRNGARPQGARVTRWPDRYARYTKPAAQLATDLYCTLAEAAGWSPTTMAIRYCLERPFLASAIVGATTPEQFAASLAAADRPLTPELTAAIEAIHTAYPNPAP</sequence>
<protein>
    <submittedName>
        <fullName evidence="3">Aryl-alcohol dehydrogenase-like predicted oxidoreductase</fullName>
    </submittedName>
</protein>
<dbReference type="Proteomes" id="UP000544872">
    <property type="component" value="Unassembled WGS sequence"/>
</dbReference>
<evidence type="ECO:0000259" key="2">
    <source>
        <dbReference type="Pfam" id="PF00248"/>
    </source>
</evidence>
<reference evidence="3 4" key="1">
    <citation type="submission" date="2020-08" db="EMBL/GenBank/DDBJ databases">
        <title>Genomic Encyclopedia of Type Strains, Phase IV (KMG-IV): sequencing the most valuable type-strain genomes for metagenomic binning, comparative biology and taxonomic classification.</title>
        <authorList>
            <person name="Goeker M."/>
        </authorList>
    </citation>
    <scope>NUCLEOTIDE SEQUENCE [LARGE SCALE GENOMIC DNA]</scope>
    <source>
        <strain evidence="3 4">DSM 11590</strain>
    </source>
</reference>
<dbReference type="InterPro" id="IPR023210">
    <property type="entry name" value="NADP_OxRdtase_dom"/>
</dbReference>
<dbReference type="InterPro" id="IPR020471">
    <property type="entry name" value="AKR"/>
</dbReference>
<evidence type="ECO:0000313" key="3">
    <source>
        <dbReference type="EMBL" id="MBB6211965.1"/>
    </source>
</evidence>
<dbReference type="InterPro" id="IPR036812">
    <property type="entry name" value="NAD(P)_OxRdtase_dom_sf"/>
</dbReference>
<keyword evidence="1" id="KW-0560">Oxidoreductase</keyword>
<evidence type="ECO:0000313" key="4">
    <source>
        <dbReference type="Proteomes" id="UP000544872"/>
    </source>
</evidence>
<dbReference type="EMBL" id="JACIIX010000015">
    <property type="protein sequence ID" value="MBB6211965.1"/>
    <property type="molecule type" value="Genomic_DNA"/>
</dbReference>
<dbReference type="GO" id="GO:0016491">
    <property type="term" value="F:oxidoreductase activity"/>
    <property type="evidence" value="ECO:0007669"/>
    <property type="project" value="UniProtKB-KW"/>
</dbReference>
<evidence type="ECO:0000256" key="1">
    <source>
        <dbReference type="ARBA" id="ARBA00023002"/>
    </source>
</evidence>
<dbReference type="AlphaFoldDB" id="A0A7X0DNG7"/>
<dbReference type="InterPro" id="IPR050523">
    <property type="entry name" value="AKR_Detox_Biosynth"/>
</dbReference>
<feature type="domain" description="NADP-dependent oxidoreductase" evidence="2">
    <location>
        <begin position="16"/>
        <end position="338"/>
    </location>
</feature>
<name>A0A7X0DNG7_NOVIT</name>
<proteinExistence type="predicted"/>
<comment type="caution">
    <text evidence="3">The sequence shown here is derived from an EMBL/GenBank/DDBJ whole genome shotgun (WGS) entry which is preliminary data.</text>
</comment>
<dbReference type="SUPFAM" id="SSF51430">
    <property type="entry name" value="NAD(P)-linked oxidoreductase"/>
    <property type="match status" value="1"/>
</dbReference>